<evidence type="ECO:0000313" key="4">
    <source>
        <dbReference type="Proteomes" id="UP000178323"/>
    </source>
</evidence>
<evidence type="ECO:0000313" key="3">
    <source>
        <dbReference type="EMBL" id="OGF20950.1"/>
    </source>
</evidence>
<keyword evidence="2" id="KW-0812">Transmembrane</keyword>
<keyword evidence="2" id="KW-1133">Transmembrane helix</keyword>
<evidence type="ECO:0000256" key="1">
    <source>
        <dbReference type="SAM" id="MobiDB-lite"/>
    </source>
</evidence>
<comment type="caution">
    <text evidence="3">The sequence shown here is derived from an EMBL/GenBank/DDBJ whole genome shotgun (WGS) entry which is preliminary data.</text>
</comment>
<name>A0A1F5S2M3_9BACT</name>
<reference evidence="3 4" key="1">
    <citation type="journal article" date="2016" name="Nat. Commun.">
        <title>Thousands of microbial genomes shed light on interconnected biogeochemical processes in an aquifer system.</title>
        <authorList>
            <person name="Anantharaman K."/>
            <person name="Brown C.T."/>
            <person name="Hug L.A."/>
            <person name="Sharon I."/>
            <person name="Castelle C.J."/>
            <person name="Probst A.J."/>
            <person name="Thomas B.C."/>
            <person name="Singh A."/>
            <person name="Wilkins M.J."/>
            <person name="Karaoz U."/>
            <person name="Brodie E.L."/>
            <person name="Williams K.H."/>
            <person name="Hubbard S.S."/>
            <person name="Banfield J.F."/>
        </authorList>
    </citation>
    <scope>NUCLEOTIDE SEQUENCE [LARGE SCALE GENOMIC DNA]</scope>
</reference>
<dbReference type="AlphaFoldDB" id="A0A1F5S2M3"/>
<proteinExistence type="predicted"/>
<organism evidence="3 4">
    <name type="scientific">Candidatus Falkowbacteria bacterium RBG_13_39_14</name>
    <dbReference type="NCBI Taxonomy" id="1797985"/>
    <lineage>
        <taxon>Bacteria</taxon>
        <taxon>Candidatus Falkowiibacteriota</taxon>
    </lineage>
</organism>
<protein>
    <submittedName>
        <fullName evidence="3">Uncharacterized protein</fullName>
    </submittedName>
</protein>
<evidence type="ECO:0000256" key="2">
    <source>
        <dbReference type="SAM" id="Phobius"/>
    </source>
</evidence>
<sequence>MKNTKLNLSILIIVIAAAAGGIFLYKRKNHPAQEQPAVQDEQSEKDENLTSKIEFEPKKDVENPEFSKEELKKKLEEAIGNKDYKNFADILRIIYDYNWQGEKELLELESKFYVIGADEYYKKGNYEEGLRMAEIISGKVFESWRFKYLRVLCLEGLGLEKLEKGDYDKAEEYAMKMLSIEFRPEGADLLARVNIEKAKTAYKNGKTNEALSFLAKVEDYELTKERREEIEKLKLEIGN</sequence>
<feature type="region of interest" description="Disordered" evidence="1">
    <location>
        <begin position="33"/>
        <end position="54"/>
    </location>
</feature>
<keyword evidence="2" id="KW-0472">Membrane</keyword>
<dbReference type="SUPFAM" id="SSF48452">
    <property type="entry name" value="TPR-like"/>
    <property type="match status" value="1"/>
</dbReference>
<feature type="compositionally biased region" description="Basic and acidic residues" evidence="1">
    <location>
        <begin position="45"/>
        <end position="54"/>
    </location>
</feature>
<dbReference type="InterPro" id="IPR011990">
    <property type="entry name" value="TPR-like_helical_dom_sf"/>
</dbReference>
<dbReference type="EMBL" id="MFFS01000075">
    <property type="protein sequence ID" value="OGF20950.1"/>
    <property type="molecule type" value="Genomic_DNA"/>
</dbReference>
<dbReference type="Proteomes" id="UP000178323">
    <property type="component" value="Unassembled WGS sequence"/>
</dbReference>
<feature type="transmembrane region" description="Helical" evidence="2">
    <location>
        <begin position="6"/>
        <end position="25"/>
    </location>
</feature>
<accession>A0A1F5S2M3</accession>
<dbReference type="Gene3D" id="1.25.40.10">
    <property type="entry name" value="Tetratricopeptide repeat domain"/>
    <property type="match status" value="1"/>
</dbReference>
<gene>
    <name evidence="3" type="ORF">A2Y83_00835</name>
</gene>